<dbReference type="AlphaFoldDB" id="M7N1X0"/>
<dbReference type="RefSeq" id="WP_009195548.1">
    <property type="nucleotide sequence ID" value="NZ_AODQ01000049.1"/>
</dbReference>
<dbReference type="Pfam" id="PF14129">
    <property type="entry name" value="DUF4296"/>
    <property type="match status" value="1"/>
</dbReference>
<feature type="domain" description="DUF4296" evidence="2">
    <location>
        <begin position="23"/>
        <end position="108"/>
    </location>
</feature>
<protein>
    <recommendedName>
        <fullName evidence="2">DUF4296 domain-containing protein</fullName>
    </recommendedName>
</protein>
<evidence type="ECO:0000313" key="4">
    <source>
        <dbReference type="Proteomes" id="UP000011910"/>
    </source>
</evidence>
<dbReference type="STRING" id="1279009.ADICEAN_02155"/>
<feature type="region of interest" description="Disordered" evidence="1">
    <location>
        <begin position="112"/>
        <end position="161"/>
    </location>
</feature>
<proteinExistence type="predicted"/>
<evidence type="ECO:0000259" key="2">
    <source>
        <dbReference type="Pfam" id="PF14129"/>
    </source>
</evidence>
<evidence type="ECO:0000313" key="3">
    <source>
        <dbReference type="EMBL" id="EMR02678.1"/>
    </source>
</evidence>
<dbReference type="EMBL" id="AODQ01000049">
    <property type="protein sequence ID" value="EMR02678.1"/>
    <property type="molecule type" value="Genomic_DNA"/>
</dbReference>
<comment type="caution">
    <text evidence="3">The sequence shown here is derived from an EMBL/GenBank/DDBJ whole genome shotgun (WGS) entry which is preliminary data.</text>
</comment>
<organism evidence="3 4">
    <name type="scientific">Cesiribacter andamanensis AMV16</name>
    <dbReference type="NCBI Taxonomy" id="1279009"/>
    <lineage>
        <taxon>Bacteria</taxon>
        <taxon>Pseudomonadati</taxon>
        <taxon>Bacteroidota</taxon>
        <taxon>Cytophagia</taxon>
        <taxon>Cytophagales</taxon>
        <taxon>Cesiribacteraceae</taxon>
        <taxon>Cesiribacter</taxon>
    </lineage>
</organism>
<keyword evidence="4" id="KW-1185">Reference proteome</keyword>
<accession>M7N1X0</accession>
<gene>
    <name evidence="3" type="ORF">ADICEAN_02155</name>
</gene>
<dbReference type="InterPro" id="IPR025381">
    <property type="entry name" value="DUF4296"/>
</dbReference>
<evidence type="ECO:0000256" key="1">
    <source>
        <dbReference type="SAM" id="MobiDB-lite"/>
    </source>
</evidence>
<sequence>MNRLFLCLLALCCFSCDKTLGPPKGVLSERKMVSLLVELHIAEAKVKNLRVTTDSAHQLYNLYELQILDKHNVAQDKYVQSYQYYLENHRLMTRVQDAVLDTLLQRQQKLERMPEPVAEPPATASQAGTALIPSDSLPQRVRKPQKPITTAPVLRKQKDNQ</sequence>
<dbReference type="Proteomes" id="UP000011910">
    <property type="component" value="Unassembled WGS sequence"/>
</dbReference>
<name>M7N1X0_9BACT</name>
<reference evidence="3 4" key="1">
    <citation type="journal article" date="2013" name="Genome Announc.">
        <title>Draft Genome Sequence of Cesiribacter andamanensis Strain AMV16T, Isolated from a Soil Sample from a Mud Volcano in the Andaman Islands, India.</title>
        <authorList>
            <person name="Shivaji S."/>
            <person name="Ara S."/>
            <person name="Begum Z."/>
            <person name="Srinivas T.N."/>
            <person name="Singh A."/>
            <person name="Kumar Pinnaka A."/>
        </authorList>
    </citation>
    <scope>NUCLEOTIDE SEQUENCE [LARGE SCALE GENOMIC DNA]</scope>
    <source>
        <strain evidence="3 4">AMV16</strain>
    </source>
</reference>